<organism evidence="2 3">
    <name type="scientific">Acinetobacter bereziniae</name>
    <name type="common">Acinetobacter genomosp. 10</name>
    <dbReference type="NCBI Taxonomy" id="106648"/>
    <lineage>
        <taxon>Bacteria</taxon>
        <taxon>Pseudomonadati</taxon>
        <taxon>Pseudomonadota</taxon>
        <taxon>Gammaproteobacteria</taxon>
        <taxon>Moraxellales</taxon>
        <taxon>Moraxellaceae</taxon>
        <taxon>Acinetobacter</taxon>
    </lineage>
</organism>
<sequence length="572" mass="63932">MAEIISKTHSATSPSSNQSGTYVEVPLHDTIPIIFVPGIMGSNIFNKALGKPVWMLGNGVGIARTLMQHMNKSPAILQRELDPLNTRVDNSGDIKVDTRLKLNEKTLRDRHWGTVHWDSYGGFLTYLQMVLNNVDLKEQPIYGMGGGIGGSYPAIQQIKLQESIYEWKSLLNKKETDHWRPQQTFTAITEQDIEHLKAFHFPVYAMGYNWLQSSEDGAKIVSNKLDAIKKSYGARFHKFIIVTHSLGGLLTRRLAQLRGDLAGVVHGVMPAEGAAAAYRRIVTGSKDVGALPAYVLGKNTEHVTAVLANAPGGLELLPSKAYNAGKAWLFLNGSELINRKPSQDNEVALPVSDPYKEIYKADGVWWEMVKEELIDPANMIKGNNPDKSVKSIYNLKINDVKTFHDKITNSYHPCTYSHYGHDSKFFSFGTLRWTLDQPLRGLTANQIKTLPRVSAQEIEAHNQQVAKDAIYMGQGAMYYIKANTKENNGLRYIKLTNGKFGTFKISEKNADGDGTVSWQSGRAPLKQPGVKQVFQMTGFDHQGSFNNIHVRRSVLYSIVRIIKDNNINPKYK</sequence>
<evidence type="ECO:0000313" key="2">
    <source>
        <dbReference type="EMBL" id="KAF1011516.1"/>
    </source>
</evidence>
<reference evidence="3" key="1">
    <citation type="journal article" date="2020" name="MBio">
        <title>Horizontal gene transfer to a defensive symbiont with a reduced genome amongst a multipartite beetle microbiome.</title>
        <authorList>
            <person name="Waterworth S.C."/>
            <person name="Florez L.V."/>
            <person name="Rees E.R."/>
            <person name="Hertweck C."/>
            <person name="Kaltenpoth M."/>
            <person name="Kwan J.C."/>
        </authorList>
    </citation>
    <scope>NUCLEOTIDE SEQUENCE [LARGE SCALE GENOMIC DNA]</scope>
</reference>
<evidence type="ECO:0000313" key="3">
    <source>
        <dbReference type="Proteomes" id="UP000490535"/>
    </source>
</evidence>
<dbReference type="SUPFAM" id="SSF53474">
    <property type="entry name" value="alpha/beta-Hydrolases"/>
    <property type="match status" value="1"/>
</dbReference>
<dbReference type="Gene3D" id="3.40.50.1820">
    <property type="entry name" value="alpha/beta hydrolase"/>
    <property type="match status" value="1"/>
</dbReference>
<evidence type="ECO:0008006" key="4">
    <source>
        <dbReference type="Google" id="ProtNLM"/>
    </source>
</evidence>
<feature type="compositionally biased region" description="Polar residues" evidence="1">
    <location>
        <begin position="7"/>
        <end position="20"/>
    </location>
</feature>
<proteinExistence type="predicted"/>
<protein>
    <recommendedName>
        <fullName evidence="4">Alpha/beta hydrolase</fullName>
    </recommendedName>
</protein>
<accession>A0A833P8R1</accession>
<name>A0A833P8R1_ACIBZ</name>
<dbReference type="Proteomes" id="UP000490535">
    <property type="component" value="Unassembled WGS sequence"/>
</dbReference>
<evidence type="ECO:0000256" key="1">
    <source>
        <dbReference type="SAM" id="MobiDB-lite"/>
    </source>
</evidence>
<dbReference type="InterPro" id="IPR029058">
    <property type="entry name" value="AB_hydrolase_fold"/>
</dbReference>
<dbReference type="AlphaFoldDB" id="A0A833P8R1"/>
<feature type="region of interest" description="Disordered" evidence="1">
    <location>
        <begin position="1"/>
        <end position="20"/>
    </location>
</feature>
<dbReference type="EMBL" id="WNDP01000287">
    <property type="protein sequence ID" value="KAF1011516.1"/>
    <property type="molecule type" value="Genomic_DNA"/>
</dbReference>
<comment type="caution">
    <text evidence="2">The sequence shown here is derived from an EMBL/GenBank/DDBJ whole genome shotgun (WGS) entry which is preliminary data.</text>
</comment>
<gene>
    <name evidence="2" type="ORF">GAK29_04950</name>
</gene>